<feature type="compositionally biased region" description="Pro residues" evidence="1">
    <location>
        <begin position="14"/>
        <end position="23"/>
    </location>
</feature>
<keyword evidence="3" id="KW-1185">Reference proteome</keyword>
<feature type="compositionally biased region" description="Polar residues" evidence="1">
    <location>
        <begin position="1"/>
        <end position="10"/>
    </location>
</feature>
<evidence type="ECO:0000313" key="2">
    <source>
        <dbReference type="EMBL" id="KAL3266108.1"/>
    </source>
</evidence>
<accession>A0ABD2MIA9</accession>
<feature type="compositionally biased region" description="Basic and acidic residues" evidence="1">
    <location>
        <begin position="313"/>
        <end position="323"/>
    </location>
</feature>
<sequence>MLTMRSSTVTKMAKPPPPVPPRPSKTIVAEALAKRRRNQEDANIIPVRTAPPPPPDLFKSQYNGCENFTLKKSAAYERSISEEIKSNTRTIIFQSSNMKSVNTNALVRKESLNKRVTVNNLNANQSDSPNNKVMSVLESKKSDVVVTTKNILNSRDVNLKTTDNCIKITQKETNDTLERTHSSDEVTINSQSILMCASKDLEEEKGSPMSTMGKTTCDEDTKKFDEKWEEMLKDKNHVNMLIDEMFASVLEVSKNEEMNATKMSTTISTDNATITINSCDNIRESSSVETNGSTVLIIETADKSENYSSNSLKKGEDSYKNLSDKSNSSTMEKKGVQFDDKKNAEFLIQELESMRMEQERILKRQRKPSQEIYDFVNLQECNNDEEMKNCHINIVNLKPSEKGVALDYERFNYSTTSLH</sequence>
<dbReference type="EMBL" id="JABFTP020000001">
    <property type="protein sequence ID" value="KAL3266108.1"/>
    <property type="molecule type" value="Genomic_DNA"/>
</dbReference>
<protein>
    <submittedName>
        <fullName evidence="2">Uncharacterized protein</fullName>
    </submittedName>
</protein>
<feature type="region of interest" description="Disordered" evidence="1">
    <location>
        <begin position="1"/>
        <end position="55"/>
    </location>
</feature>
<comment type="caution">
    <text evidence="2">The sequence shown here is derived from an EMBL/GenBank/DDBJ whole genome shotgun (WGS) entry which is preliminary data.</text>
</comment>
<dbReference type="Proteomes" id="UP001516400">
    <property type="component" value="Unassembled WGS sequence"/>
</dbReference>
<reference evidence="2 3" key="1">
    <citation type="journal article" date="2021" name="BMC Biol.">
        <title>Horizontally acquired antibacterial genes associated with adaptive radiation of ladybird beetles.</title>
        <authorList>
            <person name="Li H.S."/>
            <person name="Tang X.F."/>
            <person name="Huang Y.H."/>
            <person name="Xu Z.Y."/>
            <person name="Chen M.L."/>
            <person name="Du X.Y."/>
            <person name="Qiu B.Y."/>
            <person name="Chen P.T."/>
            <person name="Zhang W."/>
            <person name="Slipinski A."/>
            <person name="Escalona H.E."/>
            <person name="Waterhouse R.M."/>
            <person name="Zwick A."/>
            <person name="Pang H."/>
        </authorList>
    </citation>
    <scope>NUCLEOTIDE SEQUENCE [LARGE SCALE GENOMIC DNA]</scope>
    <source>
        <strain evidence="2">SYSU2018</strain>
    </source>
</reference>
<organism evidence="2 3">
    <name type="scientific">Cryptolaemus montrouzieri</name>
    <dbReference type="NCBI Taxonomy" id="559131"/>
    <lineage>
        <taxon>Eukaryota</taxon>
        <taxon>Metazoa</taxon>
        <taxon>Ecdysozoa</taxon>
        <taxon>Arthropoda</taxon>
        <taxon>Hexapoda</taxon>
        <taxon>Insecta</taxon>
        <taxon>Pterygota</taxon>
        <taxon>Neoptera</taxon>
        <taxon>Endopterygota</taxon>
        <taxon>Coleoptera</taxon>
        <taxon>Polyphaga</taxon>
        <taxon>Cucujiformia</taxon>
        <taxon>Coccinelloidea</taxon>
        <taxon>Coccinellidae</taxon>
        <taxon>Scymninae</taxon>
        <taxon>Scymnini</taxon>
        <taxon>Cryptolaemus</taxon>
    </lineage>
</organism>
<dbReference type="AlphaFoldDB" id="A0ABD2MIA9"/>
<proteinExistence type="predicted"/>
<name>A0ABD2MIA9_9CUCU</name>
<gene>
    <name evidence="2" type="ORF">HHI36_010294</name>
</gene>
<feature type="region of interest" description="Disordered" evidence="1">
    <location>
        <begin position="306"/>
        <end position="334"/>
    </location>
</feature>
<evidence type="ECO:0000256" key="1">
    <source>
        <dbReference type="SAM" id="MobiDB-lite"/>
    </source>
</evidence>
<evidence type="ECO:0000313" key="3">
    <source>
        <dbReference type="Proteomes" id="UP001516400"/>
    </source>
</evidence>